<comment type="caution">
    <text evidence="2">The sequence shown here is derived from an EMBL/GenBank/DDBJ whole genome shotgun (WGS) entry which is preliminary data.</text>
</comment>
<organism evidence="2 3">
    <name type="scientific">Sphaerisporangium rufum</name>
    <dbReference type="NCBI Taxonomy" id="1381558"/>
    <lineage>
        <taxon>Bacteria</taxon>
        <taxon>Bacillati</taxon>
        <taxon>Actinomycetota</taxon>
        <taxon>Actinomycetes</taxon>
        <taxon>Streptosporangiales</taxon>
        <taxon>Streptosporangiaceae</taxon>
        <taxon>Sphaerisporangium</taxon>
    </lineage>
</organism>
<gene>
    <name evidence="2" type="ORF">Sru01_32110</name>
</gene>
<name>A0A919R250_9ACTN</name>
<dbReference type="RefSeq" id="WP_239137472.1">
    <property type="nucleotide sequence ID" value="NZ_BOOU01000046.1"/>
</dbReference>
<reference evidence="2" key="1">
    <citation type="submission" date="2021-01" db="EMBL/GenBank/DDBJ databases">
        <title>Whole genome shotgun sequence of Sphaerisporangium rufum NBRC 109079.</title>
        <authorList>
            <person name="Komaki H."/>
            <person name="Tamura T."/>
        </authorList>
    </citation>
    <scope>NUCLEOTIDE SEQUENCE</scope>
    <source>
        <strain evidence="2">NBRC 109079</strain>
    </source>
</reference>
<evidence type="ECO:0000313" key="3">
    <source>
        <dbReference type="Proteomes" id="UP000655287"/>
    </source>
</evidence>
<dbReference type="Pfam" id="PF14530">
    <property type="entry name" value="DUF4439"/>
    <property type="match status" value="1"/>
</dbReference>
<protein>
    <recommendedName>
        <fullName evidence="1">DUF4439 domain-containing protein</fullName>
    </recommendedName>
</protein>
<accession>A0A919R250</accession>
<proteinExistence type="predicted"/>
<keyword evidence="3" id="KW-1185">Reference proteome</keyword>
<dbReference type="AlphaFoldDB" id="A0A919R250"/>
<dbReference type="InterPro" id="IPR012347">
    <property type="entry name" value="Ferritin-like"/>
</dbReference>
<evidence type="ECO:0000313" key="2">
    <source>
        <dbReference type="EMBL" id="GII78229.1"/>
    </source>
</evidence>
<dbReference type="InterPro" id="IPR009078">
    <property type="entry name" value="Ferritin-like_SF"/>
</dbReference>
<dbReference type="EMBL" id="BOOU01000046">
    <property type="protein sequence ID" value="GII78229.1"/>
    <property type="molecule type" value="Genomic_DNA"/>
</dbReference>
<dbReference type="InterPro" id="IPR029447">
    <property type="entry name" value="DUF4439"/>
</dbReference>
<dbReference type="CDD" id="cd00657">
    <property type="entry name" value="Ferritin_like"/>
    <property type="match status" value="1"/>
</dbReference>
<sequence>MIDALRGLATALAAEHTAVYAYGVVGGRTRGRERDAAREAFDAHRARRDRLRGLIIARGGTPPEAAAAYEPPFPVAGETDAVRLAALVEQRVTAAYLELAAVPDAALRRLAALAMQESTVRSLTWQAPINALPGF</sequence>
<dbReference type="Gene3D" id="1.20.1260.10">
    <property type="match status" value="1"/>
</dbReference>
<evidence type="ECO:0000259" key="1">
    <source>
        <dbReference type="Pfam" id="PF14530"/>
    </source>
</evidence>
<feature type="domain" description="DUF4439" evidence="1">
    <location>
        <begin position="8"/>
        <end position="135"/>
    </location>
</feature>
<dbReference type="Proteomes" id="UP000655287">
    <property type="component" value="Unassembled WGS sequence"/>
</dbReference>
<dbReference type="SUPFAM" id="SSF47240">
    <property type="entry name" value="Ferritin-like"/>
    <property type="match status" value="1"/>
</dbReference>